<evidence type="ECO:0000313" key="1">
    <source>
        <dbReference type="EMBL" id="GFH55017.1"/>
    </source>
</evidence>
<dbReference type="AlphaFoldDB" id="A0AAD3CZC9"/>
<proteinExistence type="predicted"/>
<reference evidence="1 2" key="1">
    <citation type="journal article" date="2021" name="Sci. Rep.">
        <title>The genome of the diatom Chaetoceros tenuissimus carries an ancient integrated fragment of an extant virus.</title>
        <authorList>
            <person name="Hongo Y."/>
            <person name="Kimura K."/>
            <person name="Takaki Y."/>
            <person name="Yoshida Y."/>
            <person name="Baba S."/>
            <person name="Kobayashi G."/>
            <person name="Nagasaki K."/>
            <person name="Hano T."/>
            <person name="Tomaru Y."/>
        </authorList>
    </citation>
    <scope>NUCLEOTIDE SEQUENCE [LARGE SCALE GENOMIC DNA]</scope>
    <source>
        <strain evidence="1 2">NIES-3715</strain>
    </source>
</reference>
<name>A0AAD3CZC9_9STRA</name>
<organism evidence="1 2">
    <name type="scientific">Chaetoceros tenuissimus</name>
    <dbReference type="NCBI Taxonomy" id="426638"/>
    <lineage>
        <taxon>Eukaryota</taxon>
        <taxon>Sar</taxon>
        <taxon>Stramenopiles</taxon>
        <taxon>Ochrophyta</taxon>
        <taxon>Bacillariophyta</taxon>
        <taxon>Coscinodiscophyceae</taxon>
        <taxon>Chaetocerotophycidae</taxon>
        <taxon>Chaetocerotales</taxon>
        <taxon>Chaetocerotaceae</taxon>
        <taxon>Chaetoceros</taxon>
    </lineage>
</organism>
<keyword evidence="2" id="KW-1185">Reference proteome</keyword>
<gene>
    <name evidence="1" type="ORF">CTEN210_11493</name>
</gene>
<comment type="caution">
    <text evidence="1">The sequence shown here is derived from an EMBL/GenBank/DDBJ whole genome shotgun (WGS) entry which is preliminary data.</text>
</comment>
<protein>
    <submittedName>
        <fullName evidence="1">Uncharacterized protein</fullName>
    </submittedName>
</protein>
<evidence type="ECO:0000313" key="2">
    <source>
        <dbReference type="Proteomes" id="UP001054902"/>
    </source>
</evidence>
<dbReference type="Proteomes" id="UP001054902">
    <property type="component" value="Unassembled WGS sequence"/>
</dbReference>
<accession>A0AAD3CZC9</accession>
<dbReference type="EMBL" id="BLLK01000047">
    <property type="protein sequence ID" value="GFH55017.1"/>
    <property type="molecule type" value="Genomic_DNA"/>
</dbReference>
<sequence length="420" mass="47985">MSCLQHKIEKVESFIPKLKALIDIAENHLHDPTLLGNLEFHMDNCVPGITGMDEKSFAPFVASALTRLSVSRPSVEVVEKLIDMFPSSLTFLSENGLLPLQHAAMNIASYIKYVHLFVRPSCSGYLYSSHVPAPPNVFTGQNILHHLVSTGYDCDDYEPIAMRFDESLANAIDHFCKQGFITKEDIENYKLLAHSCNKKCMRRFKCLARWHKEALKTSRVEDKPLLLYFLLEENFDSVEVFLQMSFQLFPDESGLLFFGDYSDQDHVHIYQILLGFSFYYTLAKVIRPISVPLLHQICKRSDVGRMLFVFGYHLPFLRRRLDKDGRCYYQAFFAYCQMARNRPSDSLVIRIDNLSSEKLETKDPVTGLLPFMAVAANNGSVGLIYELLLKHPTALVNCIKSSAGQKEKPMTLKRKRDDSN</sequence>